<name>A0A6P3VX76_CLUHA</name>
<evidence type="ECO:0000313" key="3">
    <source>
        <dbReference type="Proteomes" id="UP000515152"/>
    </source>
</evidence>
<proteinExistence type="predicted"/>
<protein>
    <submittedName>
        <fullName evidence="4">Protein phosphatase 1 regulatory subunit 3G</fullName>
    </submittedName>
</protein>
<dbReference type="PANTHER" id="PTHR12307">
    <property type="entry name" value="PROTEIN PHOSPHATASE 1 REGULATORY SUBUNIT"/>
    <property type="match status" value="1"/>
</dbReference>
<feature type="compositionally biased region" description="Basic and acidic residues" evidence="1">
    <location>
        <begin position="28"/>
        <end position="44"/>
    </location>
</feature>
<dbReference type="AlphaFoldDB" id="A0A6P3VX76"/>
<keyword evidence="3" id="KW-1185">Reference proteome</keyword>
<gene>
    <name evidence="4" type="primary">LOC105900611</name>
</gene>
<dbReference type="GO" id="GO:2001069">
    <property type="term" value="F:glycogen binding"/>
    <property type="evidence" value="ECO:0007669"/>
    <property type="project" value="TreeGrafter"/>
</dbReference>
<sequence length="266" mass="30471">METNSPNSVISPELAAAFQFSTSFCRKEDDKPLSDLEPTDDGRCSLDTQKSNLKDRRRAKSLPVSAEQASLFESCAKKVQFADTFGLDLANVKHFSVTEDPHVPSKVFSRLNSYPLDDKQDNAVDLCETFSSSLKLYRLSPTFAMPVDSDDFDGRLQQFRVALEKVSITHFEVNGLIRVMDIDSVRKEVGVRHTFNDWMTFVDTKAVLESRKVHQELWSQFVFTLYIPPYMNPGFSVQFAVYHLTDQGDFWDNNVGQNYTLRWDYT</sequence>
<dbReference type="Proteomes" id="UP000515152">
    <property type="component" value="Chromosome 25"/>
</dbReference>
<feature type="region of interest" description="Disordered" evidence="1">
    <location>
        <begin position="28"/>
        <end position="48"/>
    </location>
</feature>
<dbReference type="GO" id="GO:0000164">
    <property type="term" value="C:protein phosphatase type 1 complex"/>
    <property type="evidence" value="ECO:0007669"/>
    <property type="project" value="TreeGrafter"/>
</dbReference>
<dbReference type="GO" id="GO:0005979">
    <property type="term" value="P:regulation of glycogen biosynthetic process"/>
    <property type="evidence" value="ECO:0007669"/>
    <property type="project" value="TreeGrafter"/>
</dbReference>
<dbReference type="GeneID" id="105900611"/>
<dbReference type="InterPro" id="IPR005036">
    <property type="entry name" value="CBM21_dom"/>
</dbReference>
<dbReference type="OrthoDB" id="1881at2759"/>
<organism evidence="3 4">
    <name type="scientific">Clupea harengus</name>
    <name type="common">Atlantic herring</name>
    <dbReference type="NCBI Taxonomy" id="7950"/>
    <lineage>
        <taxon>Eukaryota</taxon>
        <taxon>Metazoa</taxon>
        <taxon>Chordata</taxon>
        <taxon>Craniata</taxon>
        <taxon>Vertebrata</taxon>
        <taxon>Euteleostomi</taxon>
        <taxon>Actinopterygii</taxon>
        <taxon>Neopterygii</taxon>
        <taxon>Teleostei</taxon>
        <taxon>Clupei</taxon>
        <taxon>Clupeiformes</taxon>
        <taxon>Clupeoidei</taxon>
        <taxon>Clupeidae</taxon>
        <taxon>Clupea</taxon>
    </lineage>
</organism>
<evidence type="ECO:0000256" key="1">
    <source>
        <dbReference type="SAM" id="MobiDB-lite"/>
    </source>
</evidence>
<dbReference type="InterPro" id="IPR050782">
    <property type="entry name" value="PP1_regulatory_subunit_3"/>
</dbReference>
<reference evidence="4" key="1">
    <citation type="submission" date="2025-08" db="UniProtKB">
        <authorList>
            <consortium name="RefSeq"/>
        </authorList>
    </citation>
    <scope>IDENTIFICATION</scope>
</reference>
<dbReference type="Gene3D" id="2.60.40.2440">
    <property type="entry name" value="Carbohydrate binding type-21 domain"/>
    <property type="match status" value="1"/>
</dbReference>
<feature type="domain" description="CBM21" evidence="2">
    <location>
        <begin position="153"/>
        <end position="262"/>
    </location>
</feature>
<dbReference type="RefSeq" id="XP_012683405.2">
    <property type="nucleotide sequence ID" value="XM_012827951.3"/>
</dbReference>
<accession>A0A6P3VX76</accession>
<dbReference type="Pfam" id="PF03370">
    <property type="entry name" value="CBM_21"/>
    <property type="match status" value="1"/>
</dbReference>
<evidence type="ECO:0000259" key="2">
    <source>
        <dbReference type="PROSITE" id="PS51159"/>
    </source>
</evidence>
<evidence type="ECO:0000313" key="4">
    <source>
        <dbReference type="RefSeq" id="XP_012683405.2"/>
    </source>
</evidence>
<dbReference type="PROSITE" id="PS51159">
    <property type="entry name" value="CBM21"/>
    <property type="match status" value="1"/>
</dbReference>
<dbReference type="InterPro" id="IPR038175">
    <property type="entry name" value="CBM21_dom_sf"/>
</dbReference>
<dbReference type="KEGG" id="char:105900611"/>
<dbReference type="PANTHER" id="PTHR12307:SF7">
    <property type="entry name" value="PROTEIN PHOSPHATASE 1 REGULATORY SUBUNIT 3G"/>
    <property type="match status" value="1"/>
</dbReference>
<dbReference type="GO" id="GO:0008157">
    <property type="term" value="F:protein phosphatase 1 binding"/>
    <property type="evidence" value="ECO:0007669"/>
    <property type="project" value="TreeGrafter"/>
</dbReference>